<reference evidence="1 2" key="1">
    <citation type="submission" date="2019-03" db="EMBL/GenBank/DDBJ databases">
        <title>Draft genome sequences of novel Actinobacteria.</title>
        <authorList>
            <person name="Sahin N."/>
            <person name="Ay H."/>
            <person name="Saygin H."/>
        </authorList>
    </citation>
    <scope>NUCLEOTIDE SEQUENCE [LARGE SCALE GENOMIC DNA]</scope>
    <source>
        <strain evidence="1 2">H3C3</strain>
    </source>
</reference>
<sequence>MYEITIYGGSKLRVTEIHEDKTHNEYGFKCGKMHVTTEEGEELWINFGGFGATEVQEIPATQSGGHMHKDTMAIAESLLATLHMANAASDQKLANQGSATVGYGVYGHIAAALVMTLQSAGYSEEVAEKILDMAHDNGSGIADAIQYLAEHHPMMIGLPPFDVNAWEVESLMDVCWTEKDASYDVPFVSDDDNSEMAIHVHKLGGGDVGKEYDGSWICELLIAGHVVHSGRVETGTPRTHEHVSGVYADGLSVLADKDSGGLQYIPEFAAYEWRLKSYAIEVNN</sequence>
<organism evidence="1 2">
    <name type="scientific">Actinomadura rubrisoli</name>
    <dbReference type="NCBI Taxonomy" id="2530368"/>
    <lineage>
        <taxon>Bacteria</taxon>
        <taxon>Bacillati</taxon>
        <taxon>Actinomycetota</taxon>
        <taxon>Actinomycetes</taxon>
        <taxon>Streptosporangiales</taxon>
        <taxon>Thermomonosporaceae</taxon>
        <taxon>Actinomadura</taxon>
    </lineage>
</organism>
<dbReference type="AlphaFoldDB" id="A0A4R5CB87"/>
<accession>A0A4R5CB87</accession>
<protein>
    <submittedName>
        <fullName evidence="1">Uncharacterized protein</fullName>
    </submittedName>
</protein>
<proteinExistence type="predicted"/>
<dbReference type="RefSeq" id="WP_131888971.1">
    <property type="nucleotide sequence ID" value="NZ_SMKU01000003.1"/>
</dbReference>
<name>A0A4R5CB87_9ACTN</name>
<evidence type="ECO:0000313" key="2">
    <source>
        <dbReference type="Proteomes" id="UP000294513"/>
    </source>
</evidence>
<gene>
    <name evidence="1" type="ORF">E1298_01880</name>
</gene>
<dbReference type="EMBL" id="SMKU01000003">
    <property type="protein sequence ID" value="TDD97211.1"/>
    <property type="molecule type" value="Genomic_DNA"/>
</dbReference>
<comment type="caution">
    <text evidence="1">The sequence shown here is derived from an EMBL/GenBank/DDBJ whole genome shotgun (WGS) entry which is preliminary data.</text>
</comment>
<evidence type="ECO:0000313" key="1">
    <source>
        <dbReference type="EMBL" id="TDD97211.1"/>
    </source>
</evidence>
<keyword evidence="2" id="KW-1185">Reference proteome</keyword>
<dbReference type="Proteomes" id="UP000294513">
    <property type="component" value="Unassembled WGS sequence"/>
</dbReference>